<evidence type="ECO:0000313" key="1">
    <source>
        <dbReference type="EMBL" id="JAD52343.1"/>
    </source>
</evidence>
<sequence length="47" mass="5398">MSSLTPNMVEALTCLKDWEAAETRQQHQLEDQEIANAMADLEFEDED</sequence>
<reference evidence="1" key="1">
    <citation type="submission" date="2014-09" db="EMBL/GenBank/DDBJ databases">
        <authorList>
            <person name="Magalhaes I.L.F."/>
            <person name="Oliveira U."/>
            <person name="Santos F.R."/>
            <person name="Vidigal T.H.D.A."/>
            <person name="Brescovit A.D."/>
            <person name="Santos A.J."/>
        </authorList>
    </citation>
    <scope>NUCLEOTIDE SEQUENCE</scope>
    <source>
        <tissue evidence="1">Shoot tissue taken approximately 20 cm above the soil surface</tissue>
    </source>
</reference>
<evidence type="ECO:0008006" key="2">
    <source>
        <dbReference type="Google" id="ProtNLM"/>
    </source>
</evidence>
<organism evidence="1">
    <name type="scientific">Arundo donax</name>
    <name type="common">Giant reed</name>
    <name type="synonym">Donax arundinaceus</name>
    <dbReference type="NCBI Taxonomy" id="35708"/>
    <lineage>
        <taxon>Eukaryota</taxon>
        <taxon>Viridiplantae</taxon>
        <taxon>Streptophyta</taxon>
        <taxon>Embryophyta</taxon>
        <taxon>Tracheophyta</taxon>
        <taxon>Spermatophyta</taxon>
        <taxon>Magnoliopsida</taxon>
        <taxon>Liliopsida</taxon>
        <taxon>Poales</taxon>
        <taxon>Poaceae</taxon>
        <taxon>PACMAD clade</taxon>
        <taxon>Arundinoideae</taxon>
        <taxon>Arundineae</taxon>
        <taxon>Arundo</taxon>
    </lineage>
</organism>
<name>A0A0A9AR42_ARUDO</name>
<dbReference type="AlphaFoldDB" id="A0A0A9AR42"/>
<dbReference type="EMBL" id="GBRH01245552">
    <property type="protein sequence ID" value="JAD52343.1"/>
    <property type="molecule type" value="Transcribed_RNA"/>
</dbReference>
<protein>
    <recommendedName>
        <fullName evidence="2">HAT C-terminal dimerisation domain-containing protein</fullName>
    </recommendedName>
</protein>
<reference evidence="1" key="2">
    <citation type="journal article" date="2015" name="Data Brief">
        <title>Shoot transcriptome of the giant reed, Arundo donax.</title>
        <authorList>
            <person name="Barrero R.A."/>
            <person name="Guerrero F.D."/>
            <person name="Moolhuijzen P."/>
            <person name="Goolsby J.A."/>
            <person name="Tidwell J."/>
            <person name="Bellgard S.E."/>
            <person name="Bellgard M.I."/>
        </authorList>
    </citation>
    <scope>NUCLEOTIDE SEQUENCE</scope>
    <source>
        <tissue evidence="1">Shoot tissue taken approximately 20 cm above the soil surface</tissue>
    </source>
</reference>
<accession>A0A0A9AR42</accession>
<proteinExistence type="predicted"/>